<evidence type="ECO:0000313" key="4">
    <source>
        <dbReference type="EMBL" id="WNM58107.1"/>
    </source>
</evidence>
<evidence type="ECO:0000256" key="3">
    <source>
        <dbReference type="SAM" id="Phobius"/>
    </source>
</evidence>
<feature type="region of interest" description="Disordered" evidence="2">
    <location>
        <begin position="1"/>
        <end position="24"/>
    </location>
</feature>
<dbReference type="PANTHER" id="PTHR30386:SF27">
    <property type="entry name" value="MEMBRANE FUSION PROTEIN (MFP) FAMILY PROTEIN"/>
    <property type="match status" value="1"/>
</dbReference>
<sequence length="479" mass="52970">MSELMDLPPIPTKPSGSQLVSRQSLSPLRVTGRPPQYESWAAVKIPTKLYTATRLAIGFFLLFTLILVFVPWTQTITAQGQLSAYSPAERPQEVHAPIEGRIMTWKINEGIMVKTGELLLELADVDPKFLAPDLLSRLDQSRKALEERREAALSRSQLLENQIEEMKKLSDAATRSADSRVQEAARRIQSVEQRLAAAKVSAQTAQLNLQRSQVLEAEGLLSRRDLELAIQAEAAAQAELRASEAALQEVGQSRQALSYGRTQIEAELIQRILDTRSQRAAALGEAANASKELADLALTQSNAVQRRAASRITAPMDGTVVRMARVGPGEIVHPGDPLVTIVPTTATRAVEMWADALDAPLLKQDRSVLLMFQGIPAIPLPSWPELMAGTFDGRIRVVDQTSDAQGRFRFWVVPDPAGSPWPPQNQVRQGTQVMGWVLLNRVPLWYEIWRRVNLFPADYQKHDIALPHSILPKAGRPGK</sequence>
<dbReference type="PANTHER" id="PTHR30386">
    <property type="entry name" value="MEMBRANE FUSION SUBUNIT OF EMRAB-TOLC MULTIDRUG EFFLUX PUMP"/>
    <property type="match status" value="1"/>
</dbReference>
<dbReference type="Proteomes" id="UP001302719">
    <property type="component" value="Chromosome"/>
</dbReference>
<keyword evidence="3" id="KW-0812">Transmembrane</keyword>
<dbReference type="InterPro" id="IPR050739">
    <property type="entry name" value="MFP"/>
</dbReference>
<dbReference type="RefSeq" id="WP_312643452.1">
    <property type="nucleotide sequence ID" value="NZ_CP116967.1"/>
</dbReference>
<keyword evidence="3" id="KW-1133">Transmembrane helix</keyword>
<keyword evidence="3" id="KW-0472">Membrane</keyword>
<feature type="transmembrane region" description="Helical" evidence="3">
    <location>
        <begin position="55"/>
        <end position="73"/>
    </location>
</feature>
<name>A0AA96JS07_9BACT</name>
<keyword evidence="5" id="KW-1185">Reference proteome</keyword>
<organism evidence="4 5">
    <name type="scientific">Candidatus Nitrospira allomarina</name>
    <dbReference type="NCBI Taxonomy" id="3020900"/>
    <lineage>
        <taxon>Bacteria</taxon>
        <taxon>Pseudomonadati</taxon>
        <taxon>Nitrospirota</taxon>
        <taxon>Nitrospiria</taxon>
        <taxon>Nitrospirales</taxon>
        <taxon>Nitrospiraceae</taxon>
        <taxon>Nitrospira</taxon>
    </lineage>
</organism>
<dbReference type="KEGG" id="nall:PP769_19385"/>
<evidence type="ECO:0000313" key="5">
    <source>
        <dbReference type="Proteomes" id="UP001302719"/>
    </source>
</evidence>
<dbReference type="AlphaFoldDB" id="A0AA96JS07"/>
<proteinExistence type="predicted"/>
<accession>A0AA96JS07</accession>
<gene>
    <name evidence="4" type="ORF">PP769_19385</name>
</gene>
<evidence type="ECO:0000256" key="1">
    <source>
        <dbReference type="SAM" id="Coils"/>
    </source>
</evidence>
<feature type="compositionally biased region" description="Polar residues" evidence="2">
    <location>
        <begin position="14"/>
        <end position="24"/>
    </location>
</feature>
<feature type="coiled-coil region" evidence="1">
    <location>
        <begin position="135"/>
        <end position="208"/>
    </location>
</feature>
<evidence type="ECO:0000256" key="2">
    <source>
        <dbReference type="SAM" id="MobiDB-lite"/>
    </source>
</evidence>
<reference evidence="4 5" key="1">
    <citation type="submission" date="2023-01" db="EMBL/GenBank/DDBJ databases">
        <title>Cultivation and genomic characterization of new, ubiquitous marine nitrite-oxidizing bacteria from the Nitrospirales.</title>
        <authorList>
            <person name="Mueller A.J."/>
            <person name="Daebeler A."/>
            <person name="Herbold C.W."/>
            <person name="Kirkegaard R.H."/>
            <person name="Daims H."/>
        </authorList>
    </citation>
    <scope>NUCLEOTIDE SEQUENCE [LARGE SCALE GENOMIC DNA]</scope>
    <source>
        <strain evidence="4 5">VA</strain>
    </source>
</reference>
<keyword evidence="1" id="KW-0175">Coiled coil</keyword>
<protein>
    <submittedName>
        <fullName evidence="4">HlyD family efflux transporter periplasmic adaptor subunit</fullName>
    </submittedName>
</protein>
<dbReference type="Gene3D" id="2.40.50.100">
    <property type="match status" value="1"/>
</dbReference>
<dbReference type="EMBL" id="CP116967">
    <property type="protein sequence ID" value="WNM58107.1"/>
    <property type="molecule type" value="Genomic_DNA"/>
</dbReference>